<reference evidence="2" key="1">
    <citation type="submission" date="2021-09" db="EMBL/GenBank/DDBJ databases">
        <authorList>
            <consortium name="Pathogen Informatics"/>
        </authorList>
    </citation>
    <scope>NUCLEOTIDE SEQUENCE</scope>
    <source>
        <strain evidence="2">PvW1</strain>
    </source>
</reference>
<feature type="region of interest" description="Disordered" evidence="1">
    <location>
        <begin position="367"/>
        <end position="392"/>
    </location>
</feature>
<comment type="caution">
    <text evidence="2">The sequence shown here is derived from an EMBL/GenBank/DDBJ whole genome shotgun (WGS) entry which is preliminary data.</text>
</comment>
<dbReference type="GO" id="GO:0003723">
    <property type="term" value="F:RNA binding"/>
    <property type="evidence" value="ECO:0007669"/>
    <property type="project" value="InterPro"/>
</dbReference>
<protein>
    <submittedName>
        <fullName evidence="2">(malaria parasite P. vivax) hypothetical protein</fullName>
    </submittedName>
</protein>
<dbReference type="AlphaFoldDB" id="A0A8S4HF82"/>
<sequence>MISGRVGMLLFKRRFSQAGKSTLDLKKSLLYQDDDYLVVDKAYGVSTFGRAPQKESIIKSLQGLNLEEPEDANVVYKLHNHVGGCLLICKNKFIKNHTYGNTFLALVYGKVEKAQNVEVKLGLKYLPNSTVMVPSNGQEHLRDLKTIRYNVVSNSIWYETHNFSLLKIDSTAKDARFIKPLLFYSLYTCIVGDTEYVGGWKKLRENGFFSYRDVGGQVERANRLLLKRVSKRVSPGGKNNELMLHLHCSGVTFQSACSRVVYVASPLPRHMRETLNLLGAPSLCQTIDTQVKAANECSRRVGKTLSSVSHERESDVRDDRLAQNGKRFEKGEGEDDPLLYDLMQDEGRIERENEELLSGIYRRGEIHRRGERSAGGQGRRGQPRPRRGALAKDVHRLTPSDAPIFFAEVQ</sequence>
<evidence type="ECO:0000256" key="1">
    <source>
        <dbReference type="SAM" id="MobiDB-lite"/>
    </source>
</evidence>
<dbReference type="Gene3D" id="3.30.2350.10">
    <property type="entry name" value="Pseudouridine synthase"/>
    <property type="match status" value="1"/>
</dbReference>
<gene>
    <name evidence="2" type="ORF">PVW1_040019300</name>
</gene>
<dbReference type="VEuPathDB" id="PlasmoDB:PVPAM_040023700"/>
<dbReference type="GO" id="GO:0001522">
    <property type="term" value="P:pseudouridine synthesis"/>
    <property type="evidence" value="ECO:0007669"/>
    <property type="project" value="InterPro"/>
</dbReference>
<organism evidence="2 3">
    <name type="scientific">Plasmodium vivax</name>
    <name type="common">malaria parasite P. vivax</name>
    <dbReference type="NCBI Taxonomy" id="5855"/>
    <lineage>
        <taxon>Eukaryota</taxon>
        <taxon>Sar</taxon>
        <taxon>Alveolata</taxon>
        <taxon>Apicomplexa</taxon>
        <taxon>Aconoidasida</taxon>
        <taxon>Haemosporida</taxon>
        <taxon>Plasmodiidae</taxon>
        <taxon>Plasmodium</taxon>
        <taxon>Plasmodium (Plasmodium)</taxon>
    </lineage>
</organism>
<feature type="compositionally biased region" description="Basic and acidic residues" evidence="1">
    <location>
        <begin position="309"/>
        <end position="331"/>
    </location>
</feature>
<dbReference type="GO" id="GO:0009982">
    <property type="term" value="F:pseudouridine synthase activity"/>
    <property type="evidence" value="ECO:0007669"/>
    <property type="project" value="InterPro"/>
</dbReference>
<dbReference type="EMBL" id="CAJZCX010000013">
    <property type="protein sequence ID" value="CAG9482554.1"/>
    <property type="molecule type" value="Genomic_DNA"/>
</dbReference>
<evidence type="ECO:0000313" key="3">
    <source>
        <dbReference type="Proteomes" id="UP000779233"/>
    </source>
</evidence>
<accession>A0A8S4HF82</accession>
<evidence type="ECO:0000313" key="2">
    <source>
        <dbReference type="EMBL" id="CAG9482554.1"/>
    </source>
</evidence>
<name>A0A8S4HF82_PLAVI</name>
<proteinExistence type="predicted"/>
<dbReference type="Proteomes" id="UP000779233">
    <property type="component" value="Unassembled WGS sequence"/>
</dbReference>
<dbReference type="InterPro" id="IPR020103">
    <property type="entry name" value="PsdUridine_synth_cat_dom_sf"/>
</dbReference>
<feature type="region of interest" description="Disordered" evidence="1">
    <location>
        <begin position="304"/>
        <end position="337"/>
    </location>
</feature>
<dbReference type="SUPFAM" id="SSF55120">
    <property type="entry name" value="Pseudouridine synthase"/>
    <property type="match status" value="1"/>
</dbReference>